<gene>
    <name evidence="1" type="ORF">IAB89_06770</name>
</gene>
<dbReference type="InterPro" id="IPR043751">
    <property type="entry name" value="DUF5696"/>
</dbReference>
<reference evidence="1" key="1">
    <citation type="submission" date="2020-10" db="EMBL/GenBank/DDBJ databases">
        <authorList>
            <person name="Gilroy R."/>
        </authorList>
    </citation>
    <scope>NUCLEOTIDE SEQUENCE</scope>
    <source>
        <strain evidence="1">ChiSxjej1B13-7958</strain>
    </source>
</reference>
<name>A0A9D1APT1_9FIRM</name>
<sequence length="648" mass="72599">MEGNGKPIRITGKETAVSLDPVTGRIRVSHKDTEWAWASDYEPGFFTAKGNRLLFSDALEQEHTRRETGLGQEIVSRYSGFPGERKIVFETRIWMEEASGALHLEFLPIAGQQHVARVCWPGPMAFDEARADWQTILPLRQGLLIPNDWPSPLSRLPFGGRFGTADAYLPWFGQIREGNGYLLVCDTPANAGYEVFQREGGPTRVGVWLESSLGEMTARRFRLLLFSGCTYTDLCKAYRRMVREEGRLVTLEEKAVRLPSVRTLAGCSFLHKSVKTHVDRESRFFDPENPGKNDHLTPFADHAAHVRELTRAGAGPLYVHVDGWAQAGYDNCHPDACSVCEEAGGPEGLVDLMAAVHEGGGLLGLHDQYRDFYHHAPSYDPDLACQNPDGSLPGHAMWAGGPQNYLCTTQAGYFLRRNLSRIGEAGIHPDCSYLDVFTCNEGDECANPRHRMTREESYRLRCRCFSYLASQGILSSSEEVNDWAAGVQIFCHYAPYEFMMNPPGAPQPGLPVPLFNLVYHDCVIQPWMMEKTPEGGDYMLYALLNAGAPYLERDPAYPNIDGAFGGGEEMTLDERIRRCRTVSALQRETVFAEMLLHEFVDGDPHRQRTVFSNGWEVRVNTREDTWEIWHDGICVDSSVSDGTEKGGE</sequence>
<dbReference type="EMBL" id="DVGZ01000072">
    <property type="protein sequence ID" value="HIR47348.1"/>
    <property type="molecule type" value="Genomic_DNA"/>
</dbReference>
<evidence type="ECO:0000313" key="2">
    <source>
        <dbReference type="Proteomes" id="UP000824242"/>
    </source>
</evidence>
<organism evidence="1 2">
    <name type="scientific">Candidatus Caccousia avicola</name>
    <dbReference type="NCBI Taxonomy" id="2840721"/>
    <lineage>
        <taxon>Bacteria</taxon>
        <taxon>Bacillati</taxon>
        <taxon>Bacillota</taxon>
        <taxon>Clostridia</taxon>
        <taxon>Eubacteriales</taxon>
        <taxon>Oscillospiraceae</taxon>
        <taxon>Oscillospiraceae incertae sedis</taxon>
        <taxon>Candidatus Caccousia</taxon>
    </lineage>
</organism>
<dbReference type="Pfam" id="PF18952">
    <property type="entry name" value="DUF5696"/>
    <property type="match status" value="1"/>
</dbReference>
<comment type="caution">
    <text evidence="1">The sequence shown here is derived from an EMBL/GenBank/DDBJ whole genome shotgun (WGS) entry which is preliminary data.</text>
</comment>
<proteinExistence type="predicted"/>
<dbReference type="AlphaFoldDB" id="A0A9D1APT1"/>
<evidence type="ECO:0000313" key="1">
    <source>
        <dbReference type="EMBL" id="HIR47348.1"/>
    </source>
</evidence>
<protein>
    <submittedName>
        <fullName evidence="1">Uncharacterized protein</fullName>
    </submittedName>
</protein>
<accession>A0A9D1APT1</accession>
<reference evidence="1" key="2">
    <citation type="journal article" date="2021" name="PeerJ">
        <title>Extensive microbial diversity within the chicken gut microbiome revealed by metagenomics and culture.</title>
        <authorList>
            <person name="Gilroy R."/>
            <person name="Ravi A."/>
            <person name="Getino M."/>
            <person name="Pursley I."/>
            <person name="Horton D.L."/>
            <person name="Alikhan N.F."/>
            <person name="Baker D."/>
            <person name="Gharbi K."/>
            <person name="Hall N."/>
            <person name="Watson M."/>
            <person name="Adriaenssens E.M."/>
            <person name="Foster-Nyarko E."/>
            <person name="Jarju S."/>
            <person name="Secka A."/>
            <person name="Antonio M."/>
            <person name="Oren A."/>
            <person name="Chaudhuri R.R."/>
            <person name="La Ragione R."/>
            <person name="Hildebrand F."/>
            <person name="Pallen M.J."/>
        </authorList>
    </citation>
    <scope>NUCLEOTIDE SEQUENCE</scope>
    <source>
        <strain evidence="1">ChiSxjej1B13-7958</strain>
    </source>
</reference>
<dbReference type="Gene3D" id="3.20.20.80">
    <property type="entry name" value="Glycosidases"/>
    <property type="match status" value="1"/>
</dbReference>
<dbReference type="Proteomes" id="UP000824242">
    <property type="component" value="Unassembled WGS sequence"/>
</dbReference>